<gene>
    <name evidence="2" type="ORF">ACFQ33_18855</name>
</gene>
<comment type="caution">
    <text evidence="2">The sequence shown here is derived from an EMBL/GenBank/DDBJ whole genome shotgun (WGS) entry which is preliminary data.</text>
</comment>
<feature type="region of interest" description="Disordered" evidence="1">
    <location>
        <begin position="459"/>
        <end position="552"/>
    </location>
</feature>
<feature type="compositionally biased region" description="Basic and acidic residues" evidence="1">
    <location>
        <begin position="491"/>
        <end position="505"/>
    </location>
</feature>
<dbReference type="EMBL" id="JBHTNF010000015">
    <property type="protein sequence ID" value="MFD1329955.1"/>
    <property type="molecule type" value="Genomic_DNA"/>
</dbReference>
<evidence type="ECO:0000313" key="3">
    <source>
        <dbReference type="Proteomes" id="UP001597173"/>
    </source>
</evidence>
<feature type="region of interest" description="Disordered" evidence="1">
    <location>
        <begin position="374"/>
        <end position="447"/>
    </location>
</feature>
<organism evidence="2 3">
    <name type="scientific">Mycoplana ramosa</name>
    <name type="common">Mycoplana bullata</name>
    <dbReference type="NCBI Taxonomy" id="40837"/>
    <lineage>
        <taxon>Bacteria</taxon>
        <taxon>Pseudomonadati</taxon>
        <taxon>Pseudomonadota</taxon>
        <taxon>Alphaproteobacteria</taxon>
        <taxon>Hyphomicrobiales</taxon>
        <taxon>Rhizobiaceae</taxon>
        <taxon>Mycoplana</taxon>
    </lineage>
</organism>
<dbReference type="Proteomes" id="UP001597173">
    <property type="component" value="Unassembled WGS sequence"/>
</dbReference>
<proteinExistence type="predicted"/>
<sequence length="552" mass="58280">MLPRLAMQVTVSTPLPDPTTEGGQRPVLSAEALANLRAALVLRLLEAMMRQIGQRGDKGNVAHQLLDVLFAAMKTMPPRDGKDDEPAKRLAILLSRLPSEMRPSIERLLTTALSVASTRVLMEIIRNPGGRDAQRLAQALLAATTETATVDRALGKVNPRFAGLEAQLAASSRNFGRDQHSGATNPGAGDSRALQAALRRMFEAGAQAQPSPGRSRGEPGQATTLARMAMQASVAAGTGTQGAASALQVSTHGSFDGARLGFDAARAAEDRLTGQSLLDADAGDRQTGKANSLGRPPEHAANSAAVNAPAVGARASQESVQRLIAGLIANLTDGEALVLRLLLEAPLPEAPDAVNQSPLPEPAIDDPAADRRAFDAKPGATDRPVGNEPGPPRPLPTEDAGDDAGPAAVPAALREEESVEGPQPRTEQGEKFVRTAANAVPQLDRPLERLPIPLALRDGIGFPVVPHQPAQDDIDSEKAPRPDEGNEEETSDRGGDNQSGDGKEDASDEDQQTQEPADTDPDLARRRSRMEEFVGPPDPGFAFYQRLGEYWT</sequence>
<name>A0ABW3Z157_MYCRA</name>
<dbReference type="RefSeq" id="WP_374840330.1">
    <property type="nucleotide sequence ID" value="NZ_JBHEEW010000014.1"/>
</dbReference>
<feature type="compositionally biased region" description="Acidic residues" evidence="1">
    <location>
        <begin position="506"/>
        <end position="521"/>
    </location>
</feature>
<accession>A0ABW3Z157</accession>
<reference evidence="3" key="1">
    <citation type="journal article" date="2019" name="Int. J. Syst. Evol. Microbiol.">
        <title>The Global Catalogue of Microorganisms (GCM) 10K type strain sequencing project: providing services to taxonomists for standard genome sequencing and annotation.</title>
        <authorList>
            <consortium name="The Broad Institute Genomics Platform"/>
            <consortium name="The Broad Institute Genome Sequencing Center for Infectious Disease"/>
            <person name="Wu L."/>
            <person name="Ma J."/>
        </authorList>
    </citation>
    <scope>NUCLEOTIDE SEQUENCE [LARGE SCALE GENOMIC DNA]</scope>
    <source>
        <strain evidence="3">CCUG 55609</strain>
    </source>
</reference>
<feature type="compositionally biased region" description="Low complexity" evidence="1">
    <location>
        <begin position="403"/>
        <end position="412"/>
    </location>
</feature>
<feature type="compositionally biased region" description="Basic and acidic residues" evidence="1">
    <location>
        <begin position="522"/>
        <end position="532"/>
    </location>
</feature>
<evidence type="ECO:0000256" key="1">
    <source>
        <dbReference type="SAM" id="MobiDB-lite"/>
    </source>
</evidence>
<keyword evidence="3" id="KW-1185">Reference proteome</keyword>
<protein>
    <submittedName>
        <fullName evidence="2">Uncharacterized protein</fullName>
    </submittedName>
</protein>
<evidence type="ECO:0000313" key="2">
    <source>
        <dbReference type="EMBL" id="MFD1329955.1"/>
    </source>
</evidence>
<feature type="region of interest" description="Disordered" evidence="1">
    <location>
        <begin position="275"/>
        <end position="305"/>
    </location>
</feature>